<feature type="region of interest" description="Disordered" evidence="1">
    <location>
        <begin position="76"/>
        <end position="172"/>
    </location>
</feature>
<evidence type="ECO:0000313" key="3">
    <source>
        <dbReference type="EMBL" id="SDE89086.1"/>
    </source>
</evidence>
<feature type="compositionally biased region" description="Polar residues" evidence="1">
    <location>
        <begin position="96"/>
        <end position="113"/>
    </location>
</feature>
<evidence type="ECO:0000256" key="2">
    <source>
        <dbReference type="SAM" id="SignalP"/>
    </source>
</evidence>
<organism evidence="3 4">
    <name type="scientific">Paracoccus isoporae</name>
    <dbReference type="NCBI Taxonomy" id="591205"/>
    <lineage>
        <taxon>Bacteria</taxon>
        <taxon>Pseudomonadati</taxon>
        <taxon>Pseudomonadota</taxon>
        <taxon>Alphaproteobacteria</taxon>
        <taxon>Rhodobacterales</taxon>
        <taxon>Paracoccaceae</taxon>
        <taxon>Paracoccus</taxon>
    </lineage>
</organism>
<dbReference type="STRING" id="591205.SAMN05421538_1146"/>
<accession>A0A1G7GLT1</accession>
<feature type="compositionally biased region" description="Polar residues" evidence="1">
    <location>
        <begin position="139"/>
        <end position="157"/>
    </location>
</feature>
<name>A0A1G7GLT1_9RHOB</name>
<protein>
    <recommendedName>
        <fullName evidence="5">Peptidase propeptide and YPEB domain-containing protein</fullName>
    </recommendedName>
</protein>
<evidence type="ECO:0000256" key="1">
    <source>
        <dbReference type="SAM" id="MobiDB-lite"/>
    </source>
</evidence>
<gene>
    <name evidence="3" type="ORF">SAMN05421538_1146</name>
</gene>
<sequence length="172" mass="16857">MSTMRNKITPLAAAFAFMAVPAFAQITTDQVNESLAGQGYTDVVITAEDETSISASAVSGEGQSVNIVYDRMSGAVQSATAADGSSSTGAEEGDTVTGSEVATDANPATSVTNEEAAASPSGAGAEAGSTIAASEEASDNATATSVSPDESVATSTGAEEGETIVGSEEATN</sequence>
<keyword evidence="4" id="KW-1185">Reference proteome</keyword>
<dbReference type="Proteomes" id="UP000199344">
    <property type="component" value="Unassembled WGS sequence"/>
</dbReference>
<feature type="compositionally biased region" description="Low complexity" evidence="1">
    <location>
        <begin position="114"/>
        <end position="129"/>
    </location>
</feature>
<dbReference type="AlphaFoldDB" id="A0A1G7GLT1"/>
<evidence type="ECO:0008006" key="5">
    <source>
        <dbReference type="Google" id="ProtNLM"/>
    </source>
</evidence>
<feature type="chain" id="PRO_5011741223" description="Peptidase propeptide and YPEB domain-containing protein" evidence="2">
    <location>
        <begin position="25"/>
        <end position="172"/>
    </location>
</feature>
<feature type="compositionally biased region" description="Low complexity" evidence="1">
    <location>
        <begin position="78"/>
        <end position="90"/>
    </location>
</feature>
<dbReference type="EMBL" id="FNAH01000014">
    <property type="protein sequence ID" value="SDE89086.1"/>
    <property type="molecule type" value="Genomic_DNA"/>
</dbReference>
<keyword evidence="2" id="KW-0732">Signal</keyword>
<reference evidence="3 4" key="1">
    <citation type="submission" date="2016-10" db="EMBL/GenBank/DDBJ databases">
        <authorList>
            <person name="de Groot N.N."/>
        </authorList>
    </citation>
    <scope>NUCLEOTIDE SEQUENCE [LARGE SCALE GENOMIC DNA]</scope>
    <source>
        <strain evidence="3 4">DSM 22220</strain>
    </source>
</reference>
<proteinExistence type="predicted"/>
<feature type="signal peptide" evidence="2">
    <location>
        <begin position="1"/>
        <end position="24"/>
    </location>
</feature>
<evidence type="ECO:0000313" key="4">
    <source>
        <dbReference type="Proteomes" id="UP000199344"/>
    </source>
</evidence>